<dbReference type="InterPro" id="IPR036179">
    <property type="entry name" value="Ig-like_dom_sf"/>
</dbReference>
<dbReference type="InterPro" id="IPR003599">
    <property type="entry name" value="Ig_sub"/>
</dbReference>
<dbReference type="Pfam" id="PF07679">
    <property type="entry name" value="I-set"/>
    <property type="match status" value="3"/>
</dbReference>
<keyword evidence="1" id="KW-0677">Repeat</keyword>
<dbReference type="Gene3D" id="2.60.40.10">
    <property type="entry name" value="Immunoglobulins"/>
    <property type="match status" value="3"/>
</dbReference>
<dbReference type="SMART" id="SM00408">
    <property type="entry name" value="IGc2"/>
    <property type="match status" value="3"/>
</dbReference>
<dbReference type="InterPro" id="IPR007110">
    <property type="entry name" value="Ig-like_dom"/>
</dbReference>
<evidence type="ECO:0000313" key="4">
    <source>
        <dbReference type="Ensembl" id="ENSJHYP00000015898.1"/>
    </source>
</evidence>
<dbReference type="InterPro" id="IPR013783">
    <property type="entry name" value="Ig-like_fold"/>
</dbReference>
<dbReference type="Pfam" id="PF18362">
    <property type="entry name" value="THB"/>
    <property type="match status" value="1"/>
</dbReference>
<dbReference type="PROSITE" id="PS50835">
    <property type="entry name" value="IG_LIKE"/>
    <property type="match status" value="2"/>
</dbReference>
<keyword evidence="5" id="KW-1185">Reference proteome</keyword>
<dbReference type="CDD" id="cd00096">
    <property type="entry name" value="Ig"/>
    <property type="match status" value="2"/>
</dbReference>
<evidence type="ECO:0000256" key="2">
    <source>
        <dbReference type="ARBA" id="ARBA00023319"/>
    </source>
</evidence>
<reference evidence="4" key="1">
    <citation type="submission" date="2025-08" db="UniProtKB">
        <authorList>
            <consortium name="Ensembl"/>
        </authorList>
    </citation>
    <scope>IDENTIFICATION</scope>
</reference>
<evidence type="ECO:0000259" key="3">
    <source>
        <dbReference type="PROSITE" id="PS50835"/>
    </source>
</evidence>
<sequence length="345" mass="38527">MECELQGTPPFQISWYKDKREIRSSKKYKVMSENYIASLHILSVDTADVGEYHCKALLCCSKNFSDLHFIAEPAVIVEKPGPVKVTAGDSCTLECTVDGTPELTARWFKDGNELSTDHKYKISFFNKVSGLKILNATLEDKPPSFVKKPEPLDVLSGANITFTSIVKGSPPLEVKWFRGSVELVPGPRCNITLQDSVAELELFDVHPLESGDYTCQVSNEAGKISCTTHLFVKGLSRLLLLIHLKDDLLALFNLFSSYIHETVGLPVVFDCGIAGSEPIEVSWFKDGARVKEDYNEEQPIDILELLKNVDPKEYEKYARMYGITDFRGLLGEARSTAELYLVTKG</sequence>
<keyword evidence="2" id="KW-0393">Immunoglobulin domain</keyword>
<dbReference type="SMART" id="SM00409">
    <property type="entry name" value="IG"/>
    <property type="match status" value="1"/>
</dbReference>
<proteinExistence type="predicted"/>
<dbReference type="Ensembl" id="ENSJHYT00000019178.1">
    <property type="protein sequence ID" value="ENSJHYP00000015898.1"/>
    <property type="gene ID" value="ENSJHYG00000012150.1"/>
</dbReference>
<organism evidence="4 5">
    <name type="scientific">Junco hyemalis</name>
    <name type="common">Dark-eyed junco</name>
    <dbReference type="NCBI Taxonomy" id="40217"/>
    <lineage>
        <taxon>Eukaryota</taxon>
        <taxon>Metazoa</taxon>
        <taxon>Chordata</taxon>
        <taxon>Craniata</taxon>
        <taxon>Vertebrata</taxon>
        <taxon>Euteleostomi</taxon>
        <taxon>Archelosauria</taxon>
        <taxon>Archosauria</taxon>
        <taxon>Dinosauria</taxon>
        <taxon>Saurischia</taxon>
        <taxon>Theropoda</taxon>
        <taxon>Coelurosauria</taxon>
        <taxon>Aves</taxon>
        <taxon>Neognathae</taxon>
        <taxon>Neoaves</taxon>
        <taxon>Telluraves</taxon>
        <taxon>Australaves</taxon>
        <taxon>Passeriformes</taxon>
        <taxon>Passerellidae</taxon>
        <taxon>Junco</taxon>
    </lineage>
</organism>
<evidence type="ECO:0000256" key="1">
    <source>
        <dbReference type="ARBA" id="ARBA00022737"/>
    </source>
</evidence>
<dbReference type="InterPro" id="IPR013098">
    <property type="entry name" value="Ig_I-set"/>
</dbReference>
<protein>
    <recommendedName>
        <fullName evidence="3">Ig-like domain-containing protein</fullName>
    </recommendedName>
</protein>
<evidence type="ECO:0000313" key="5">
    <source>
        <dbReference type="Proteomes" id="UP000694408"/>
    </source>
</evidence>
<dbReference type="InterPro" id="IPR003598">
    <property type="entry name" value="Ig_sub2"/>
</dbReference>
<feature type="domain" description="Ig-like" evidence="3">
    <location>
        <begin position="73"/>
        <end position="225"/>
    </location>
</feature>
<dbReference type="PANTHER" id="PTHR47633">
    <property type="entry name" value="IMMUNOGLOBULIN"/>
    <property type="match status" value="1"/>
</dbReference>
<accession>A0A8C5JBW8</accession>
<dbReference type="AlphaFoldDB" id="A0A8C5JBW8"/>
<feature type="domain" description="Ig-like" evidence="3">
    <location>
        <begin position="1"/>
        <end position="56"/>
    </location>
</feature>
<name>A0A8C5JBW8_JUNHY</name>
<reference evidence="4" key="2">
    <citation type="submission" date="2025-09" db="UniProtKB">
        <authorList>
            <consortium name="Ensembl"/>
        </authorList>
    </citation>
    <scope>IDENTIFICATION</scope>
</reference>
<dbReference type="SUPFAM" id="SSF48726">
    <property type="entry name" value="Immunoglobulin"/>
    <property type="match status" value="3"/>
</dbReference>
<dbReference type="InterPro" id="IPR040849">
    <property type="entry name" value="MyBP-C_THB"/>
</dbReference>
<dbReference type="Proteomes" id="UP000694408">
    <property type="component" value="Unplaced"/>
</dbReference>